<protein>
    <submittedName>
        <fullName evidence="2 3">Uncharacterized protein</fullName>
    </submittedName>
</protein>
<dbReference type="InterPro" id="IPR012334">
    <property type="entry name" value="Pectin_lyas_fold"/>
</dbReference>
<dbReference type="InterPro" id="IPR011050">
    <property type="entry name" value="Pectin_lyase_fold/virulence"/>
</dbReference>
<name>L1JW12_GUITC</name>
<dbReference type="HOGENOM" id="CLU_355070_0_0_1"/>
<proteinExistence type="predicted"/>
<dbReference type="SUPFAM" id="SSF51126">
    <property type="entry name" value="Pectin lyase-like"/>
    <property type="match status" value="1"/>
</dbReference>
<dbReference type="GeneID" id="17309350"/>
<dbReference type="EnsemblProtists" id="EKX52577">
    <property type="protein sequence ID" value="EKX52577"/>
    <property type="gene ID" value="GUITHDRAFT_101744"/>
</dbReference>
<dbReference type="OrthoDB" id="5949092at2759"/>
<reference evidence="3" key="3">
    <citation type="submission" date="2016-03" db="UniProtKB">
        <authorList>
            <consortium name="EnsemblProtists"/>
        </authorList>
    </citation>
    <scope>IDENTIFICATION</scope>
</reference>
<dbReference type="PaxDb" id="55529-EKX52577"/>
<organism evidence="2">
    <name type="scientific">Guillardia theta (strain CCMP2712)</name>
    <name type="common">Cryptophyte</name>
    <dbReference type="NCBI Taxonomy" id="905079"/>
    <lineage>
        <taxon>Eukaryota</taxon>
        <taxon>Cryptophyceae</taxon>
        <taxon>Pyrenomonadales</taxon>
        <taxon>Geminigeraceae</taxon>
        <taxon>Guillardia</taxon>
    </lineage>
</organism>
<evidence type="ECO:0000313" key="4">
    <source>
        <dbReference type="Proteomes" id="UP000011087"/>
    </source>
</evidence>
<dbReference type="RefSeq" id="XP_005839557.1">
    <property type="nucleotide sequence ID" value="XM_005839500.1"/>
</dbReference>
<gene>
    <name evidence="2" type="ORF">GUITHDRAFT_101744</name>
</gene>
<dbReference type="PANTHER" id="PTHR36453">
    <property type="entry name" value="SECRETED PROTEIN-RELATED"/>
    <property type="match status" value="1"/>
</dbReference>
<dbReference type="OMA" id="GYANISH"/>
<dbReference type="SMART" id="SM00710">
    <property type="entry name" value="PbH1"/>
    <property type="match status" value="3"/>
</dbReference>
<dbReference type="PANTHER" id="PTHR36453:SF1">
    <property type="entry name" value="RIGHT HANDED BETA HELIX DOMAIN-CONTAINING PROTEIN"/>
    <property type="match status" value="1"/>
</dbReference>
<reference evidence="4" key="2">
    <citation type="submission" date="2012-11" db="EMBL/GenBank/DDBJ databases">
        <authorList>
            <person name="Kuo A."/>
            <person name="Curtis B.A."/>
            <person name="Tanifuji G."/>
            <person name="Burki F."/>
            <person name="Gruber A."/>
            <person name="Irimia M."/>
            <person name="Maruyama S."/>
            <person name="Arias M.C."/>
            <person name="Ball S.G."/>
            <person name="Gile G.H."/>
            <person name="Hirakawa Y."/>
            <person name="Hopkins J.F."/>
            <person name="Rensing S.A."/>
            <person name="Schmutz J."/>
            <person name="Symeonidi A."/>
            <person name="Elias M."/>
            <person name="Eveleigh R.J."/>
            <person name="Herman E.K."/>
            <person name="Klute M.J."/>
            <person name="Nakayama T."/>
            <person name="Obornik M."/>
            <person name="Reyes-Prieto A."/>
            <person name="Armbrust E.V."/>
            <person name="Aves S.J."/>
            <person name="Beiko R.G."/>
            <person name="Coutinho P."/>
            <person name="Dacks J.B."/>
            <person name="Durnford D.G."/>
            <person name="Fast N.M."/>
            <person name="Green B.R."/>
            <person name="Grisdale C."/>
            <person name="Hempe F."/>
            <person name="Henrissat B."/>
            <person name="Hoppner M.P."/>
            <person name="Ishida K.-I."/>
            <person name="Kim E."/>
            <person name="Koreny L."/>
            <person name="Kroth P.G."/>
            <person name="Liu Y."/>
            <person name="Malik S.-B."/>
            <person name="Maier U.G."/>
            <person name="McRose D."/>
            <person name="Mock T."/>
            <person name="Neilson J.A."/>
            <person name="Onodera N.T."/>
            <person name="Poole A.M."/>
            <person name="Pritham E.J."/>
            <person name="Richards T.A."/>
            <person name="Rocap G."/>
            <person name="Roy S.W."/>
            <person name="Sarai C."/>
            <person name="Schaack S."/>
            <person name="Shirato S."/>
            <person name="Slamovits C.H."/>
            <person name="Spencer D.F."/>
            <person name="Suzuki S."/>
            <person name="Worden A.Z."/>
            <person name="Zauner S."/>
            <person name="Barry K."/>
            <person name="Bell C."/>
            <person name="Bharti A.K."/>
            <person name="Crow J.A."/>
            <person name="Grimwood J."/>
            <person name="Kramer R."/>
            <person name="Lindquist E."/>
            <person name="Lucas S."/>
            <person name="Salamov A."/>
            <person name="McFadden G.I."/>
            <person name="Lane C.E."/>
            <person name="Keeling P.J."/>
            <person name="Gray M.W."/>
            <person name="Grigoriev I.V."/>
            <person name="Archibald J.M."/>
        </authorList>
    </citation>
    <scope>NUCLEOTIDE SEQUENCE</scope>
    <source>
        <strain evidence="4">CCMP2712</strain>
    </source>
</reference>
<dbReference type="InterPro" id="IPR006626">
    <property type="entry name" value="PbH1"/>
</dbReference>
<dbReference type="EMBL" id="JH992972">
    <property type="protein sequence ID" value="EKX52577.1"/>
    <property type="molecule type" value="Genomic_DNA"/>
</dbReference>
<dbReference type="Gene3D" id="2.160.20.10">
    <property type="entry name" value="Single-stranded right-handed beta-helix, Pectin lyase-like"/>
    <property type="match status" value="1"/>
</dbReference>
<keyword evidence="4" id="KW-1185">Reference proteome</keyword>
<dbReference type="AlphaFoldDB" id="L1JW12"/>
<accession>L1JW12</accession>
<reference evidence="2 4" key="1">
    <citation type="journal article" date="2012" name="Nature">
        <title>Algal genomes reveal evolutionary mosaicism and the fate of nucleomorphs.</title>
        <authorList>
            <consortium name="DOE Joint Genome Institute"/>
            <person name="Curtis B.A."/>
            <person name="Tanifuji G."/>
            <person name="Burki F."/>
            <person name="Gruber A."/>
            <person name="Irimia M."/>
            <person name="Maruyama S."/>
            <person name="Arias M.C."/>
            <person name="Ball S.G."/>
            <person name="Gile G.H."/>
            <person name="Hirakawa Y."/>
            <person name="Hopkins J.F."/>
            <person name="Kuo A."/>
            <person name="Rensing S.A."/>
            <person name="Schmutz J."/>
            <person name="Symeonidi A."/>
            <person name="Elias M."/>
            <person name="Eveleigh R.J."/>
            <person name="Herman E.K."/>
            <person name="Klute M.J."/>
            <person name="Nakayama T."/>
            <person name="Obornik M."/>
            <person name="Reyes-Prieto A."/>
            <person name="Armbrust E.V."/>
            <person name="Aves S.J."/>
            <person name="Beiko R.G."/>
            <person name="Coutinho P."/>
            <person name="Dacks J.B."/>
            <person name="Durnford D.G."/>
            <person name="Fast N.M."/>
            <person name="Green B.R."/>
            <person name="Grisdale C.J."/>
            <person name="Hempel F."/>
            <person name="Henrissat B."/>
            <person name="Hoppner M.P."/>
            <person name="Ishida K."/>
            <person name="Kim E."/>
            <person name="Koreny L."/>
            <person name="Kroth P.G."/>
            <person name="Liu Y."/>
            <person name="Malik S.B."/>
            <person name="Maier U.G."/>
            <person name="McRose D."/>
            <person name="Mock T."/>
            <person name="Neilson J.A."/>
            <person name="Onodera N.T."/>
            <person name="Poole A.M."/>
            <person name="Pritham E.J."/>
            <person name="Richards T.A."/>
            <person name="Rocap G."/>
            <person name="Roy S.W."/>
            <person name="Sarai C."/>
            <person name="Schaack S."/>
            <person name="Shirato S."/>
            <person name="Slamovits C.H."/>
            <person name="Spencer D.F."/>
            <person name="Suzuki S."/>
            <person name="Worden A.Z."/>
            <person name="Zauner S."/>
            <person name="Barry K."/>
            <person name="Bell C."/>
            <person name="Bharti A.K."/>
            <person name="Crow J.A."/>
            <person name="Grimwood J."/>
            <person name="Kramer R."/>
            <person name="Lindquist E."/>
            <person name="Lucas S."/>
            <person name="Salamov A."/>
            <person name="McFadden G.I."/>
            <person name="Lane C.E."/>
            <person name="Keeling P.J."/>
            <person name="Gray M.W."/>
            <person name="Grigoriev I.V."/>
            <person name="Archibald J.M."/>
        </authorList>
    </citation>
    <scope>NUCLEOTIDE SEQUENCE</scope>
    <source>
        <strain evidence="2 4">CCMP2712</strain>
    </source>
</reference>
<feature type="region of interest" description="Disordered" evidence="1">
    <location>
        <begin position="1"/>
        <end position="30"/>
    </location>
</feature>
<sequence>MARGMSEEEEDATLARCRANRSKRSREKESRGTGGIEIDIVVSNIFDALAMSRAVGRGREKAIILRGGMHRLHKTLELGPQDSLTTFLSFPGETATIRTQSVKGYTLLFPGGIRVGSLFPDYRYHGEVASIAISLVGSSMGYGGPADVFSPPRSYWATKKPAGGGGATFARVSGIRFNTSTFPSCSWEESFDPQRDPPILHAFHAEHWGNWQFRLNQSSRPEHGELTWHEGGFQEARGSAGNGASEWYVENVWELTDSPLEWYWDKSGRTLFFVQNGTSEPPSEGIVAAGLAQVISVVGAPGRPVKSVRFQGIRFAHTCSTFLQPYEAPNGGDWSLHPRGMLTISHAERVEVLDCHFLRAGGNGLVLRNLTRNVRITGNHFSWTGDSAIVLAGFVEDCEDREETVPLDTLISHNFAHELGIWGKQTGFVYQALAARTKITHNVAFNGPRAGICFTDGYGGGHEVRRNVLFNFVRETSDHGLFNSWDRQPYITRIRDGRTWSPIPKTSTISKNLFLNGYRSVWPIDHDDGSGFYHDHRNVLVYGGFKSFLGSNKTVENNLYLFPDAFARQFGSIFCASVWQPDLGPEVWRRNTCVKLSNESALGGWCGDAGAILSYGNRYFMPHAVWRADCGSSTKSMEELQARGLERGSSVLNFSSADFAFKLAEIILR</sequence>
<dbReference type="STRING" id="905079.L1JW12"/>
<evidence type="ECO:0000313" key="3">
    <source>
        <dbReference type="EnsemblProtists" id="EKX52577"/>
    </source>
</evidence>
<dbReference type="Proteomes" id="UP000011087">
    <property type="component" value="Unassembled WGS sequence"/>
</dbReference>
<dbReference type="eggNOG" id="ENOG502RBSW">
    <property type="taxonomic scope" value="Eukaryota"/>
</dbReference>
<evidence type="ECO:0000256" key="1">
    <source>
        <dbReference type="SAM" id="MobiDB-lite"/>
    </source>
</evidence>
<evidence type="ECO:0000313" key="2">
    <source>
        <dbReference type="EMBL" id="EKX52577.1"/>
    </source>
</evidence>
<dbReference type="KEGG" id="gtt:GUITHDRAFT_101744"/>